<sequence>MSYEKAYSLEANIDLTPLEAHRRSILPTGDFNKLYDKRAFQCGRLCPFKLTLTNFGLEDYNKTPHFTPGARNQVHDCQNCDVIVKNYELRELETEKENHGSFYRDKNKIIIDVDLVKGDLAVISQPRQKEKEPQMSGSLSNSKTKSRESKYIDDKTFKMHIKQLKDLVQYYLDEQAGERYTFFNKNNKEINLSKYFIDLSEAGQRNINLEDVHIYFDNASVRYINFEDKPENDYFLVQFKSKCTLNNVTATPTITINKKSASHRGVKYKLDILEKAAKDGQPLRLFFFGRFKKHPTKDYINPAVKHVDILDYLVIS</sequence>
<gene>
    <name evidence="2" type="ORF">FHI56_03325</name>
</gene>
<evidence type="ECO:0000256" key="1">
    <source>
        <dbReference type="SAM" id="MobiDB-lite"/>
    </source>
</evidence>
<name>A0AB37CN61_STRSL</name>
<proteinExistence type="predicted"/>
<evidence type="ECO:0000313" key="3">
    <source>
        <dbReference type="Proteomes" id="UP000322622"/>
    </source>
</evidence>
<feature type="region of interest" description="Disordered" evidence="1">
    <location>
        <begin position="126"/>
        <end position="147"/>
    </location>
</feature>
<protein>
    <submittedName>
        <fullName evidence="2">Uncharacterized protein</fullName>
    </submittedName>
</protein>
<dbReference type="AlphaFoldDB" id="A0AB37CN61"/>
<dbReference type="EMBL" id="CP040804">
    <property type="protein sequence ID" value="QEM31966.1"/>
    <property type="molecule type" value="Genomic_DNA"/>
</dbReference>
<dbReference type="Proteomes" id="UP000322622">
    <property type="component" value="Chromosome"/>
</dbReference>
<organism evidence="2 3">
    <name type="scientific">Streptococcus salivarius</name>
    <dbReference type="NCBI Taxonomy" id="1304"/>
    <lineage>
        <taxon>Bacteria</taxon>
        <taxon>Bacillati</taxon>
        <taxon>Bacillota</taxon>
        <taxon>Bacilli</taxon>
        <taxon>Lactobacillales</taxon>
        <taxon>Streptococcaceae</taxon>
        <taxon>Streptococcus</taxon>
    </lineage>
</organism>
<dbReference type="RefSeq" id="WP_149561166.1">
    <property type="nucleotide sequence ID" value="NZ_CP040804.1"/>
</dbReference>
<accession>A0AB37CN61</accession>
<evidence type="ECO:0000313" key="2">
    <source>
        <dbReference type="EMBL" id="QEM31966.1"/>
    </source>
</evidence>
<reference evidence="2 3" key="1">
    <citation type="submission" date="2019-06" db="EMBL/GenBank/DDBJ databases">
        <title>Complete genome sequence of Streptococcus salivarius LAB813.</title>
        <authorList>
            <person name="Levesque C.M."/>
            <person name="Gong S.-G."/>
            <person name="Dufour D."/>
            <person name="Barbour A."/>
        </authorList>
    </citation>
    <scope>NUCLEOTIDE SEQUENCE [LARGE SCALE GENOMIC DNA]</scope>
    <source>
        <strain evidence="2 3">LAB813</strain>
    </source>
</reference>